<sequence length="574" mass="64919">MAEIAGLVLAVTPLLISALEHYEDAVEPVIAFFRWRQQLPKVIRELYMGHTSYEQNLRLLLSDTVDKAELGDMIDNPRSEHWKDQTLIEALQDKLGTAYEPCLSTINEIADIMVMIAKCLNIDGNCSTGLHQQTLTSLVIANPPISNATVFRARFCFKQRMDFTMNRKSANALLAKLQRCNTRLYEFIEKAEKLQSAVSSTEAPSTTRLRIQFVAPLELIRGNASHVHSVLSHGWCDSHAAHHAGLRLEQRLVRRGRNRSSLSQDSFTGHVGKSDCFGVSLLRSSMLSWIDTEFHIDEKEIKKQTSPGRRVRKVAFSVAEPPTEPAQQLQPLPEVKNICSTIESLRHPFLGFRLRPSQKLIGPFEILSTPSPILSDKCTTLQDVLPVIRHEDFSLPDLYTLAITLVSSILQLSQTPWLQQSWSKQTIQFLRLRDGCLNDAVDIKQPYLSQVHHIQNSNKTSAPVDHRNQQLDRRNMLALAIMLLEINSGVPIENMRSKGNSQPSEIEDLVTASRWLNTRLAMGRMTRQFADAITYCLQCYVDPFASFGNPEFSKSVEEKVLGPLESEMQYLYGR</sequence>
<feature type="signal peptide" evidence="1">
    <location>
        <begin position="1"/>
        <end position="18"/>
    </location>
</feature>
<keyword evidence="1" id="KW-0732">Signal</keyword>
<dbReference type="AlphaFoldDB" id="A0AAN6WTR8"/>
<dbReference type="Proteomes" id="UP001302126">
    <property type="component" value="Unassembled WGS sequence"/>
</dbReference>
<feature type="chain" id="PRO_5042880272" description="DUF7580 domain-containing protein" evidence="1">
    <location>
        <begin position="19"/>
        <end position="574"/>
    </location>
</feature>
<reference evidence="3" key="1">
    <citation type="journal article" date="2023" name="Mol. Phylogenet. Evol.">
        <title>Genome-scale phylogeny and comparative genomics of the fungal order Sordariales.</title>
        <authorList>
            <person name="Hensen N."/>
            <person name="Bonometti L."/>
            <person name="Westerberg I."/>
            <person name="Brannstrom I.O."/>
            <person name="Guillou S."/>
            <person name="Cros-Aarteil S."/>
            <person name="Calhoun S."/>
            <person name="Haridas S."/>
            <person name="Kuo A."/>
            <person name="Mondo S."/>
            <person name="Pangilinan J."/>
            <person name="Riley R."/>
            <person name="LaButti K."/>
            <person name="Andreopoulos B."/>
            <person name="Lipzen A."/>
            <person name="Chen C."/>
            <person name="Yan M."/>
            <person name="Daum C."/>
            <person name="Ng V."/>
            <person name="Clum A."/>
            <person name="Steindorff A."/>
            <person name="Ohm R.A."/>
            <person name="Martin F."/>
            <person name="Silar P."/>
            <person name="Natvig D.O."/>
            <person name="Lalanne C."/>
            <person name="Gautier V."/>
            <person name="Ament-Velasquez S.L."/>
            <person name="Kruys A."/>
            <person name="Hutchinson M.I."/>
            <person name="Powell A.J."/>
            <person name="Barry K."/>
            <person name="Miller A.N."/>
            <person name="Grigoriev I.V."/>
            <person name="Debuchy R."/>
            <person name="Gladieux P."/>
            <person name="Hiltunen Thoren M."/>
            <person name="Johannesson H."/>
        </authorList>
    </citation>
    <scope>NUCLEOTIDE SEQUENCE</scope>
    <source>
        <strain evidence="3">PSN309</strain>
    </source>
</reference>
<accession>A0AAN6WTR8</accession>
<evidence type="ECO:0000259" key="2">
    <source>
        <dbReference type="Pfam" id="PF24476"/>
    </source>
</evidence>
<evidence type="ECO:0000313" key="4">
    <source>
        <dbReference type="Proteomes" id="UP001302126"/>
    </source>
</evidence>
<organism evidence="3 4">
    <name type="scientific">Podospora australis</name>
    <dbReference type="NCBI Taxonomy" id="1536484"/>
    <lineage>
        <taxon>Eukaryota</taxon>
        <taxon>Fungi</taxon>
        <taxon>Dikarya</taxon>
        <taxon>Ascomycota</taxon>
        <taxon>Pezizomycotina</taxon>
        <taxon>Sordariomycetes</taxon>
        <taxon>Sordariomycetidae</taxon>
        <taxon>Sordariales</taxon>
        <taxon>Podosporaceae</taxon>
        <taxon>Podospora</taxon>
    </lineage>
</organism>
<protein>
    <recommendedName>
        <fullName evidence="2">DUF7580 domain-containing protein</fullName>
    </recommendedName>
</protein>
<evidence type="ECO:0000256" key="1">
    <source>
        <dbReference type="SAM" id="SignalP"/>
    </source>
</evidence>
<keyword evidence="4" id="KW-1185">Reference proteome</keyword>
<proteinExistence type="predicted"/>
<dbReference type="Pfam" id="PF24476">
    <property type="entry name" value="DUF7580"/>
    <property type="match status" value="1"/>
</dbReference>
<comment type="caution">
    <text evidence="3">The sequence shown here is derived from an EMBL/GenBank/DDBJ whole genome shotgun (WGS) entry which is preliminary data.</text>
</comment>
<gene>
    <name evidence="3" type="ORF">QBC35DRAFT_413475</name>
</gene>
<dbReference type="PANTHER" id="PTHR35186">
    <property type="entry name" value="ANK_REP_REGION DOMAIN-CONTAINING PROTEIN"/>
    <property type="match status" value="1"/>
</dbReference>
<dbReference type="EMBL" id="MU864431">
    <property type="protein sequence ID" value="KAK4186117.1"/>
    <property type="molecule type" value="Genomic_DNA"/>
</dbReference>
<reference evidence="3" key="2">
    <citation type="submission" date="2023-05" db="EMBL/GenBank/DDBJ databases">
        <authorList>
            <consortium name="Lawrence Berkeley National Laboratory"/>
            <person name="Steindorff A."/>
            <person name="Hensen N."/>
            <person name="Bonometti L."/>
            <person name="Westerberg I."/>
            <person name="Brannstrom I.O."/>
            <person name="Guillou S."/>
            <person name="Cros-Aarteil S."/>
            <person name="Calhoun S."/>
            <person name="Haridas S."/>
            <person name="Kuo A."/>
            <person name="Mondo S."/>
            <person name="Pangilinan J."/>
            <person name="Riley R."/>
            <person name="Labutti K."/>
            <person name="Andreopoulos B."/>
            <person name="Lipzen A."/>
            <person name="Chen C."/>
            <person name="Yanf M."/>
            <person name="Daum C."/>
            <person name="Ng V."/>
            <person name="Clum A."/>
            <person name="Ohm R."/>
            <person name="Martin F."/>
            <person name="Silar P."/>
            <person name="Natvig D."/>
            <person name="Lalanne C."/>
            <person name="Gautier V."/>
            <person name="Ament-Velasquez S.L."/>
            <person name="Kruys A."/>
            <person name="Hutchinson M.I."/>
            <person name="Powell A.J."/>
            <person name="Barry K."/>
            <person name="Miller A.N."/>
            <person name="Grigoriev I.V."/>
            <person name="Debuchy R."/>
            <person name="Gladieux P."/>
            <person name="Thoren M.H."/>
            <person name="Johannesson H."/>
        </authorList>
    </citation>
    <scope>NUCLEOTIDE SEQUENCE</scope>
    <source>
        <strain evidence="3">PSN309</strain>
    </source>
</reference>
<evidence type="ECO:0000313" key="3">
    <source>
        <dbReference type="EMBL" id="KAK4186117.1"/>
    </source>
</evidence>
<feature type="domain" description="DUF7580" evidence="2">
    <location>
        <begin position="332"/>
        <end position="568"/>
    </location>
</feature>
<name>A0AAN6WTR8_9PEZI</name>
<dbReference type="PANTHER" id="PTHR35186:SF4">
    <property type="entry name" value="PRION-INHIBITION AND PROPAGATION HELO DOMAIN-CONTAINING PROTEIN"/>
    <property type="match status" value="1"/>
</dbReference>
<dbReference type="InterPro" id="IPR056002">
    <property type="entry name" value="DUF7580"/>
</dbReference>